<proteinExistence type="predicted"/>
<evidence type="ECO:0000256" key="1">
    <source>
        <dbReference type="SAM" id="Phobius"/>
    </source>
</evidence>
<feature type="transmembrane region" description="Helical" evidence="1">
    <location>
        <begin position="549"/>
        <end position="575"/>
    </location>
</feature>
<gene>
    <name evidence="2" type="ORF">BLNAU_16305</name>
</gene>
<sequence>MLGCVVSLTSSHLSGSTIRDVNNGGSVLCSNSSFSSLLPSPDTNLDTTSSEGTITVSGKSPEKFVDGKRYSYNETSGHTSSSIVFTNCRFTGDKYQSNTRPLTFSNYNGTISILSCSFENMNPVDAWNDSGVVYAYVSHQFNRTCLTIDSSNFTNCSSRESGGALCLHLVDELLITSCRFEGCSSTPNNSFSYGGGIYLNRISKYTHSPLFRLVDCIIADCTATYSGGGVHVQGELELSLVDTKFERCGDSTKNTCTLGGGIHVNGRAMVTVERSHFIGCSCRGIGSGLHFVNYLDLNISDTLVKDCYSGTTGAICIKCSDSSQHISFSHVFFDGNSIGDDTLHFKYQFKLEENATKFPDVAIICTLSSPLSTSKIDDCSTTVSPDSSGMILRGAFNESSGLYNPERVLDPQFNSIGPLLTAKPTTKVNEKTGKVELELEGKTPPISQEYEVILKVKWRRKETRLRMLFSDGTGTLVSGSEVNLKFNTNYTITSIVGVVPVSSSSSSSRMTNDIEMPVAAWAFNLHATPDFLSFTTPRSPSYSTLHARLVALTTSLPATLVIVIGIVAGLIYGFASRPSNS</sequence>
<keyword evidence="3" id="KW-1185">Reference proteome</keyword>
<evidence type="ECO:0000313" key="2">
    <source>
        <dbReference type="EMBL" id="KAK2948770.1"/>
    </source>
</evidence>
<keyword evidence="1" id="KW-1133">Transmembrane helix</keyword>
<dbReference type="EMBL" id="JARBJD010000169">
    <property type="protein sequence ID" value="KAK2948770.1"/>
    <property type="molecule type" value="Genomic_DNA"/>
</dbReference>
<reference evidence="2 3" key="1">
    <citation type="journal article" date="2022" name="bioRxiv">
        <title>Genomics of Preaxostyla Flagellates Illuminates Evolutionary Transitions and the Path Towards Mitochondrial Loss.</title>
        <authorList>
            <person name="Novak L.V.F."/>
            <person name="Treitli S.C."/>
            <person name="Pyrih J."/>
            <person name="Halakuc P."/>
            <person name="Pipaliya S.V."/>
            <person name="Vacek V."/>
            <person name="Brzon O."/>
            <person name="Soukal P."/>
            <person name="Eme L."/>
            <person name="Dacks J.B."/>
            <person name="Karnkowska A."/>
            <person name="Elias M."/>
            <person name="Hampl V."/>
        </authorList>
    </citation>
    <scope>NUCLEOTIDE SEQUENCE [LARGE SCALE GENOMIC DNA]</scope>
    <source>
        <strain evidence="2">NAU3</strain>
        <tissue evidence="2">Gut</tissue>
    </source>
</reference>
<dbReference type="SUPFAM" id="SSF51126">
    <property type="entry name" value="Pectin lyase-like"/>
    <property type="match status" value="1"/>
</dbReference>
<organism evidence="2 3">
    <name type="scientific">Blattamonas nauphoetae</name>
    <dbReference type="NCBI Taxonomy" id="2049346"/>
    <lineage>
        <taxon>Eukaryota</taxon>
        <taxon>Metamonada</taxon>
        <taxon>Preaxostyla</taxon>
        <taxon>Oxymonadida</taxon>
        <taxon>Blattamonas</taxon>
    </lineage>
</organism>
<keyword evidence="1" id="KW-0812">Transmembrane</keyword>
<comment type="caution">
    <text evidence="2">The sequence shown here is derived from an EMBL/GenBank/DDBJ whole genome shotgun (WGS) entry which is preliminary data.</text>
</comment>
<name>A0ABQ9XBR3_9EUKA</name>
<protein>
    <submittedName>
        <fullName evidence="2">Uncharacterized protein</fullName>
    </submittedName>
</protein>
<accession>A0ABQ9XBR3</accession>
<dbReference type="Proteomes" id="UP001281761">
    <property type="component" value="Unassembled WGS sequence"/>
</dbReference>
<evidence type="ECO:0000313" key="3">
    <source>
        <dbReference type="Proteomes" id="UP001281761"/>
    </source>
</evidence>
<keyword evidence="1" id="KW-0472">Membrane</keyword>
<dbReference type="InterPro" id="IPR011050">
    <property type="entry name" value="Pectin_lyase_fold/virulence"/>
</dbReference>